<accession>A0ABR0AAQ1</accession>
<evidence type="ECO:0000313" key="1">
    <source>
        <dbReference type="EMBL" id="KAK4022202.1"/>
    </source>
</evidence>
<reference evidence="1 2" key="1">
    <citation type="journal article" date="2023" name="Nucleic Acids Res.">
        <title>The hologenome of Daphnia magna reveals possible DNA methylation and microbiome-mediated evolution of the host genome.</title>
        <authorList>
            <person name="Chaturvedi A."/>
            <person name="Li X."/>
            <person name="Dhandapani V."/>
            <person name="Marshall H."/>
            <person name="Kissane S."/>
            <person name="Cuenca-Cambronero M."/>
            <person name="Asole G."/>
            <person name="Calvet F."/>
            <person name="Ruiz-Romero M."/>
            <person name="Marangio P."/>
            <person name="Guigo R."/>
            <person name="Rago D."/>
            <person name="Mirbahai L."/>
            <person name="Eastwood N."/>
            <person name="Colbourne J.K."/>
            <person name="Zhou J."/>
            <person name="Mallon E."/>
            <person name="Orsini L."/>
        </authorList>
    </citation>
    <scope>NUCLEOTIDE SEQUENCE [LARGE SCALE GENOMIC DNA]</scope>
    <source>
        <strain evidence="1">LRV0_1</strain>
    </source>
</reference>
<protein>
    <submittedName>
        <fullName evidence="1">Uncharacterized protein</fullName>
    </submittedName>
</protein>
<name>A0ABR0AAQ1_9CRUS</name>
<sequence>MKIDDRAQPSDVPWEMFFLVVGGVVEDGFSLQPKQQIKGWPSQNGDKRNASLISYGLTCNVHGIAPSYWLDVATRKIRRPMSPQPPNA</sequence>
<proteinExistence type="predicted"/>
<comment type="caution">
    <text evidence="1">The sequence shown here is derived from an EMBL/GenBank/DDBJ whole genome shotgun (WGS) entry which is preliminary data.</text>
</comment>
<keyword evidence="2" id="KW-1185">Reference proteome</keyword>
<dbReference type="Proteomes" id="UP001234178">
    <property type="component" value="Unassembled WGS sequence"/>
</dbReference>
<dbReference type="EMBL" id="JAOYFB010000037">
    <property type="protein sequence ID" value="KAK4022202.1"/>
    <property type="molecule type" value="Genomic_DNA"/>
</dbReference>
<evidence type="ECO:0000313" key="2">
    <source>
        <dbReference type="Proteomes" id="UP001234178"/>
    </source>
</evidence>
<gene>
    <name evidence="1" type="ORF">OUZ56_007681</name>
</gene>
<organism evidence="1 2">
    <name type="scientific">Daphnia magna</name>
    <dbReference type="NCBI Taxonomy" id="35525"/>
    <lineage>
        <taxon>Eukaryota</taxon>
        <taxon>Metazoa</taxon>
        <taxon>Ecdysozoa</taxon>
        <taxon>Arthropoda</taxon>
        <taxon>Crustacea</taxon>
        <taxon>Branchiopoda</taxon>
        <taxon>Diplostraca</taxon>
        <taxon>Cladocera</taxon>
        <taxon>Anomopoda</taxon>
        <taxon>Daphniidae</taxon>
        <taxon>Daphnia</taxon>
    </lineage>
</organism>